<name>A0A6A4SVB1_SCOMX</name>
<proteinExistence type="predicted"/>
<dbReference type="Proteomes" id="UP000438429">
    <property type="component" value="Unassembled WGS sequence"/>
</dbReference>
<sequence>MLRKPQRQDREAQIGDDSSELYTTVLTIQPDVQQMLEKQKERKKWKYLLLFRETSPVRYAAAAPSPTPEEKQHQLLSVSWVPFIFFWRGTAFIYRGRQTQTQQNID</sequence>
<dbReference type="EMBL" id="VEVO01000010">
    <property type="protein sequence ID" value="KAF0036038.1"/>
    <property type="molecule type" value="Genomic_DNA"/>
</dbReference>
<organism evidence="1 2">
    <name type="scientific">Scophthalmus maximus</name>
    <name type="common">Turbot</name>
    <name type="synonym">Psetta maxima</name>
    <dbReference type="NCBI Taxonomy" id="52904"/>
    <lineage>
        <taxon>Eukaryota</taxon>
        <taxon>Metazoa</taxon>
        <taxon>Chordata</taxon>
        <taxon>Craniata</taxon>
        <taxon>Vertebrata</taxon>
        <taxon>Euteleostomi</taxon>
        <taxon>Actinopterygii</taxon>
        <taxon>Neopterygii</taxon>
        <taxon>Teleostei</taxon>
        <taxon>Neoteleostei</taxon>
        <taxon>Acanthomorphata</taxon>
        <taxon>Carangaria</taxon>
        <taxon>Pleuronectiformes</taxon>
        <taxon>Pleuronectoidei</taxon>
        <taxon>Scophthalmidae</taxon>
        <taxon>Scophthalmus</taxon>
    </lineage>
</organism>
<dbReference type="AlphaFoldDB" id="A0A6A4SVB1"/>
<accession>A0A6A4SVB1</accession>
<evidence type="ECO:0000313" key="2">
    <source>
        <dbReference type="Proteomes" id="UP000438429"/>
    </source>
</evidence>
<evidence type="ECO:0000313" key="1">
    <source>
        <dbReference type="EMBL" id="KAF0036038.1"/>
    </source>
</evidence>
<gene>
    <name evidence="1" type="ORF">F2P81_011350</name>
</gene>
<protein>
    <submittedName>
        <fullName evidence="1">Uncharacterized protein</fullName>
    </submittedName>
</protein>
<comment type="caution">
    <text evidence="1">The sequence shown here is derived from an EMBL/GenBank/DDBJ whole genome shotgun (WGS) entry which is preliminary data.</text>
</comment>
<reference evidence="1 2" key="1">
    <citation type="submission" date="2019-06" db="EMBL/GenBank/DDBJ databases">
        <title>Draft genomes of female and male turbot (Scophthalmus maximus).</title>
        <authorList>
            <person name="Xu H."/>
            <person name="Xu X.-W."/>
            <person name="Shao C."/>
            <person name="Chen S."/>
        </authorList>
    </citation>
    <scope>NUCLEOTIDE SEQUENCE [LARGE SCALE GENOMIC DNA]</scope>
    <source>
        <strain evidence="1">Ysfricsl-2016a</strain>
        <tissue evidence="1">Blood</tissue>
    </source>
</reference>